<organism evidence="13 14">
    <name type="scientific">Shewanella atlantica</name>
    <dbReference type="NCBI Taxonomy" id="271099"/>
    <lineage>
        <taxon>Bacteria</taxon>
        <taxon>Pseudomonadati</taxon>
        <taxon>Pseudomonadota</taxon>
        <taxon>Gammaproteobacteria</taxon>
        <taxon>Alteromonadales</taxon>
        <taxon>Shewanellaceae</taxon>
        <taxon>Shewanella</taxon>
    </lineage>
</organism>
<dbReference type="Proteomes" id="UP000282060">
    <property type="component" value="Unassembled WGS sequence"/>
</dbReference>
<dbReference type="InterPro" id="IPR043132">
    <property type="entry name" value="BCAT-like_C"/>
</dbReference>
<gene>
    <name evidence="13" type="primary">pabC</name>
    <name evidence="13" type="ORF">EKG39_11600</name>
</gene>
<keyword evidence="5" id="KW-0289">Folate biosynthesis</keyword>
<dbReference type="GO" id="GO:0008153">
    <property type="term" value="P:4-aminobenzoate biosynthetic process"/>
    <property type="evidence" value="ECO:0007669"/>
    <property type="project" value="UniProtKB-UniRule"/>
</dbReference>
<keyword evidence="14" id="KW-1185">Reference proteome</keyword>
<evidence type="ECO:0000256" key="8">
    <source>
        <dbReference type="ARBA" id="ARBA00035676"/>
    </source>
</evidence>
<dbReference type="InterPro" id="IPR050571">
    <property type="entry name" value="Class-IV_PLP-Dep_Aminotrnsfr"/>
</dbReference>
<name>A0A3S0IBV7_9GAMM</name>
<comment type="pathway">
    <text evidence="7">Cofactor biosynthesis; tetrahydrofolate biosynthesis; 4-aminobenzoate from chorismate: step 2/2.</text>
</comment>
<evidence type="ECO:0000256" key="4">
    <source>
        <dbReference type="ARBA" id="ARBA00022898"/>
    </source>
</evidence>
<dbReference type="PANTHER" id="PTHR42743">
    <property type="entry name" value="AMINO-ACID AMINOTRANSFERASE"/>
    <property type="match status" value="1"/>
</dbReference>
<dbReference type="InterPro" id="IPR018300">
    <property type="entry name" value="Aminotrans_IV_CS"/>
</dbReference>
<dbReference type="SUPFAM" id="SSF56752">
    <property type="entry name" value="D-aminoacid aminotransferase-like PLP-dependent enzymes"/>
    <property type="match status" value="1"/>
</dbReference>
<evidence type="ECO:0000256" key="1">
    <source>
        <dbReference type="ARBA" id="ARBA00001933"/>
    </source>
</evidence>
<dbReference type="InterPro" id="IPR036038">
    <property type="entry name" value="Aminotransferase-like"/>
</dbReference>
<evidence type="ECO:0000256" key="5">
    <source>
        <dbReference type="ARBA" id="ARBA00022909"/>
    </source>
</evidence>
<keyword evidence="6 13" id="KW-0456">Lyase</keyword>
<dbReference type="EMBL" id="RXNV01000004">
    <property type="protein sequence ID" value="RTR32072.1"/>
    <property type="molecule type" value="Genomic_DNA"/>
</dbReference>
<keyword evidence="4 12" id="KW-0663">Pyridoxal phosphate</keyword>
<dbReference type="Pfam" id="PF01063">
    <property type="entry name" value="Aminotran_4"/>
    <property type="match status" value="1"/>
</dbReference>
<dbReference type="InterPro" id="IPR017824">
    <property type="entry name" value="Aminodeoxychorismate_lyase_IV"/>
</dbReference>
<dbReference type="GO" id="GO:0046656">
    <property type="term" value="P:folic acid biosynthetic process"/>
    <property type="evidence" value="ECO:0007669"/>
    <property type="project" value="UniProtKB-KW"/>
</dbReference>
<evidence type="ECO:0000256" key="10">
    <source>
        <dbReference type="NCBIfam" id="TIGR03461"/>
    </source>
</evidence>
<comment type="caution">
    <text evidence="13">The sequence shown here is derived from an EMBL/GenBank/DDBJ whole genome shotgun (WGS) entry which is preliminary data.</text>
</comment>
<evidence type="ECO:0000256" key="9">
    <source>
        <dbReference type="ARBA" id="ARBA00049529"/>
    </source>
</evidence>
<dbReference type="GO" id="GO:0030170">
    <property type="term" value="F:pyridoxal phosphate binding"/>
    <property type="evidence" value="ECO:0007669"/>
    <property type="project" value="InterPro"/>
</dbReference>
<evidence type="ECO:0000256" key="6">
    <source>
        <dbReference type="ARBA" id="ARBA00023239"/>
    </source>
</evidence>
<dbReference type="NCBIfam" id="NF004761">
    <property type="entry name" value="PRK06092.1"/>
    <property type="match status" value="1"/>
</dbReference>
<dbReference type="GO" id="GO:0008696">
    <property type="term" value="F:4-amino-4-deoxychorismate lyase activity"/>
    <property type="evidence" value="ECO:0007669"/>
    <property type="project" value="UniProtKB-UniRule"/>
</dbReference>
<evidence type="ECO:0000256" key="12">
    <source>
        <dbReference type="RuleBase" id="RU004516"/>
    </source>
</evidence>
<reference evidence="13 14" key="1">
    <citation type="submission" date="2018-12" db="EMBL/GenBank/DDBJ databases">
        <authorList>
            <person name="Yu L."/>
        </authorList>
    </citation>
    <scope>NUCLEOTIDE SEQUENCE [LARGE SCALE GENOMIC DNA]</scope>
    <source>
        <strain evidence="13 14">HAW-EB5</strain>
    </source>
</reference>
<protein>
    <recommendedName>
        <fullName evidence="8 10">Aminodeoxychorismate lyase</fullName>
        <ecNumber evidence="8 10">4.1.3.38</ecNumber>
    </recommendedName>
</protein>
<dbReference type="GO" id="GO:0005829">
    <property type="term" value="C:cytosol"/>
    <property type="evidence" value="ECO:0007669"/>
    <property type="project" value="TreeGrafter"/>
</dbReference>
<evidence type="ECO:0000256" key="11">
    <source>
        <dbReference type="RuleBase" id="RU004106"/>
    </source>
</evidence>
<dbReference type="EC" id="4.1.3.38" evidence="8 10"/>
<sequence>MTEVWVNGKQDCQIDPLERGLAYGDGLFATMRFSGGKILFLKAHMQRLEQGAKRLGFDWCGSDALIARINQIAMTRGEGCIKLLLGRGVGGRGYAAPADASITEIVSVHAIPTHYSQWQSGGISLKSSDVKLAHQPLLAGIKHLNRLEQVLIKSKSLPSGFEDWLVMDQQCNVIESSMANLFLVDGNKVITPSIALAGVAGVMREQVIYALIDLGFDLHINEVSYLQLSQFEHGFITNSLFGLVDINRIDDFTYERSSFTASIRDSLQLTL</sequence>
<dbReference type="InterPro" id="IPR043131">
    <property type="entry name" value="BCAT-like_N"/>
</dbReference>
<dbReference type="PANTHER" id="PTHR42743:SF2">
    <property type="entry name" value="AMINODEOXYCHORISMATE LYASE"/>
    <property type="match status" value="1"/>
</dbReference>
<dbReference type="RefSeq" id="WP_126506099.1">
    <property type="nucleotide sequence ID" value="NZ_RXNV01000004.1"/>
</dbReference>
<comment type="catalytic activity">
    <reaction evidence="9">
        <text>4-amino-4-deoxychorismate = 4-aminobenzoate + pyruvate + H(+)</text>
        <dbReference type="Rhea" id="RHEA:16201"/>
        <dbReference type="ChEBI" id="CHEBI:15361"/>
        <dbReference type="ChEBI" id="CHEBI:15378"/>
        <dbReference type="ChEBI" id="CHEBI:17836"/>
        <dbReference type="ChEBI" id="CHEBI:58406"/>
        <dbReference type="EC" id="4.1.3.38"/>
    </reaction>
</comment>
<proteinExistence type="inferred from homology"/>
<comment type="similarity">
    <text evidence="2 11">Belongs to the class-IV pyridoxal-phosphate-dependent aminotransferase family.</text>
</comment>
<evidence type="ECO:0000313" key="13">
    <source>
        <dbReference type="EMBL" id="RTR32072.1"/>
    </source>
</evidence>
<comment type="cofactor">
    <cofactor evidence="1 12">
        <name>pyridoxal 5'-phosphate</name>
        <dbReference type="ChEBI" id="CHEBI:597326"/>
    </cofactor>
</comment>
<dbReference type="AlphaFoldDB" id="A0A3S0IBV7"/>
<evidence type="ECO:0000256" key="3">
    <source>
        <dbReference type="ARBA" id="ARBA00011738"/>
    </source>
</evidence>
<dbReference type="Gene3D" id="3.20.10.10">
    <property type="entry name" value="D-amino Acid Aminotransferase, subunit A, domain 2"/>
    <property type="match status" value="1"/>
</dbReference>
<dbReference type="InterPro" id="IPR001544">
    <property type="entry name" value="Aminotrans_IV"/>
</dbReference>
<evidence type="ECO:0000313" key="14">
    <source>
        <dbReference type="Proteomes" id="UP000282060"/>
    </source>
</evidence>
<accession>A0A3S0IBV7</accession>
<dbReference type="PROSITE" id="PS00770">
    <property type="entry name" value="AA_TRANSFER_CLASS_4"/>
    <property type="match status" value="1"/>
</dbReference>
<dbReference type="Gene3D" id="3.30.470.10">
    <property type="match status" value="1"/>
</dbReference>
<dbReference type="NCBIfam" id="TIGR03461">
    <property type="entry name" value="pabC_Proteo"/>
    <property type="match status" value="1"/>
</dbReference>
<dbReference type="OrthoDB" id="9805628at2"/>
<evidence type="ECO:0000256" key="7">
    <source>
        <dbReference type="ARBA" id="ARBA00035633"/>
    </source>
</evidence>
<evidence type="ECO:0000256" key="2">
    <source>
        <dbReference type="ARBA" id="ARBA00009320"/>
    </source>
</evidence>
<comment type="subunit">
    <text evidence="3">Homodimer.</text>
</comment>